<keyword evidence="4 7" id="KW-0472">Membrane</keyword>
<dbReference type="Pfam" id="PF09335">
    <property type="entry name" value="VTT_dom"/>
    <property type="match status" value="1"/>
</dbReference>
<evidence type="ECO:0000259" key="8">
    <source>
        <dbReference type="Pfam" id="PF09335"/>
    </source>
</evidence>
<feature type="transmembrane region" description="Helical" evidence="7">
    <location>
        <begin position="284"/>
        <end position="302"/>
    </location>
</feature>
<evidence type="ECO:0000256" key="7">
    <source>
        <dbReference type="SAM" id="Phobius"/>
    </source>
</evidence>
<dbReference type="VEuPathDB" id="FungiDB:AMAG_11283"/>
<accession>A0A0L0SWA5</accession>
<dbReference type="PANTHER" id="PTHR43220:SF18">
    <property type="entry name" value="TRANSMEMBRANE PROTEIN 41B"/>
    <property type="match status" value="1"/>
</dbReference>
<evidence type="ECO:0000313" key="9">
    <source>
        <dbReference type="EMBL" id="KNE66792.1"/>
    </source>
</evidence>
<gene>
    <name evidence="9" type="ORF">AMAG_11283</name>
</gene>
<dbReference type="AlphaFoldDB" id="A0A0L0SWA5"/>
<feature type="transmembrane region" description="Helical" evidence="7">
    <location>
        <begin position="74"/>
        <end position="95"/>
    </location>
</feature>
<dbReference type="InterPro" id="IPR032816">
    <property type="entry name" value="VTT_dom"/>
</dbReference>
<feature type="domain" description="VTT" evidence="8">
    <location>
        <begin position="150"/>
        <end position="269"/>
    </location>
</feature>
<dbReference type="InterPro" id="IPR045014">
    <property type="entry name" value="TM41A/B"/>
</dbReference>
<keyword evidence="10" id="KW-1185">Reference proteome</keyword>
<dbReference type="OrthoDB" id="3364966at2759"/>
<evidence type="ECO:0000256" key="5">
    <source>
        <dbReference type="ARBA" id="ARBA00025797"/>
    </source>
</evidence>
<comment type="similarity">
    <text evidence="5">Belongs to the TMEM41 family.</text>
</comment>
<evidence type="ECO:0000256" key="1">
    <source>
        <dbReference type="ARBA" id="ARBA00004141"/>
    </source>
</evidence>
<evidence type="ECO:0000256" key="6">
    <source>
        <dbReference type="SAM" id="MobiDB-lite"/>
    </source>
</evidence>
<keyword evidence="2 7" id="KW-0812">Transmembrane</keyword>
<name>A0A0L0SWA5_ALLM3</name>
<evidence type="ECO:0000313" key="10">
    <source>
        <dbReference type="Proteomes" id="UP000054350"/>
    </source>
</evidence>
<evidence type="ECO:0000256" key="3">
    <source>
        <dbReference type="ARBA" id="ARBA00022989"/>
    </source>
</evidence>
<feature type="transmembrane region" description="Helical" evidence="7">
    <location>
        <begin position="246"/>
        <end position="264"/>
    </location>
</feature>
<feature type="transmembrane region" description="Helical" evidence="7">
    <location>
        <begin position="115"/>
        <end position="144"/>
    </location>
</feature>
<sequence>MSNPSCSFGEITADDTHDRAPSWFARMWQRCTRREPAYAAVPSRPSSAASEFDIDLESGSGEPESAARRDVHPAWIIAAVVAVFGVLLAIVVVTAPPLTDRQREVLHMPSSVDELAAIATAVLDLSSTHAGTVVAAFCLLYTFLQTLSVPGSLMMTILAGALFPLPVAILLVCLCTSLGASACYFLSRTFGTALLHRLLGTRLASWQYDIDAHRASLFNYIVFLRATPLLPNWFINLASPHLRVPLPTFAIATFVGVIPPSFVYARAGTSLHDLGGESVWMNPMNVAAVAVFAVMSVVPIWVRRRQRLAAERAAASDEEELLVEQDRVPGSKPVSRVATPVVRVVSGATSPGVASRGASRATSPAMVQVGHASPMSPVR</sequence>
<evidence type="ECO:0000256" key="4">
    <source>
        <dbReference type="ARBA" id="ARBA00023136"/>
    </source>
</evidence>
<organism evidence="9 10">
    <name type="scientific">Allomyces macrogynus (strain ATCC 38327)</name>
    <name type="common">Allomyces javanicus var. macrogynus</name>
    <dbReference type="NCBI Taxonomy" id="578462"/>
    <lineage>
        <taxon>Eukaryota</taxon>
        <taxon>Fungi</taxon>
        <taxon>Fungi incertae sedis</taxon>
        <taxon>Blastocladiomycota</taxon>
        <taxon>Blastocladiomycetes</taxon>
        <taxon>Blastocladiales</taxon>
        <taxon>Blastocladiaceae</taxon>
        <taxon>Allomyces</taxon>
    </lineage>
</organism>
<comment type="subcellular location">
    <subcellularLocation>
        <location evidence="1">Membrane</location>
        <topology evidence="1">Multi-pass membrane protein</topology>
    </subcellularLocation>
</comment>
<proteinExistence type="inferred from homology"/>
<feature type="region of interest" description="Disordered" evidence="6">
    <location>
        <begin position="348"/>
        <end position="379"/>
    </location>
</feature>
<dbReference type="eggNOG" id="KOG3140">
    <property type="taxonomic scope" value="Eukaryota"/>
</dbReference>
<dbReference type="EMBL" id="GG745351">
    <property type="protein sequence ID" value="KNE66792.1"/>
    <property type="molecule type" value="Genomic_DNA"/>
</dbReference>
<reference evidence="10" key="2">
    <citation type="submission" date="2009-11" db="EMBL/GenBank/DDBJ databases">
        <title>The Genome Sequence of Allomyces macrogynus strain ATCC 38327.</title>
        <authorList>
            <consortium name="The Broad Institute Genome Sequencing Platform"/>
            <person name="Russ C."/>
            <person name="Cuomo C."/>
            <person name="Shea T."/>
            <person name="Young S.K."/>
            <person name="Zeng Q."/>
            <person name="Koehrsen M."/>
            <person name="Haas B."/>
            <person name="Borodovsky M."/>
            <person name="Guigo R."/>
            <person name="Alvarado L."/>
            <person name="Berlin A."/>
            <person name="Borenstein D."/>
            <person name="Chen Z."/>
            <person name="Engels R."/>
            <person name="Freedman E."/>
            <person name="Gellesch M."/>
            <person name="Goldberg J."/>
            <person name="Griggs A."/>
            <person name="Gujja S."/>
            <person name="Heiman D."/>
            <person name="Hepburn T."/>
            <person name="Howarth C."/>
            <person name="Jen D."/>
            <person name="Larson L."/>
            <person name="Lewis B."/>
            <person name="Mehta T."/>
            <person name="Park D."/>
            <person name="Pearson M."/>
            <person name="Roberts A."/>
            <person name="Saif S."/>
            <person name="Shenoy N."/>
            <person name="Sisk P."/>
            <person name="Stolte C."/>
            <person name="Sykes S."/>
            <person name="Walk T."/>
            <person name="White J."/>
            <person name="Yandava C."/>
            <person name="Burger G."/>
            <person name="Gray M.W."/>
            <person name="Holland P.W.H."/>
            <person name="King N."/>
            <person name="Lang F.B.F."/>
            <person name="Roger A.J."/>
            <person name="Ruiz-Trillo I."/>
            <person name="Lander E."/>
            <person name="Nusbaum C."/>
        </authorList>
    </citation>
    <scope>NUCLEOTIDE SEQUENCE [LARGE SCALE GENOMIC DNA]</scope>
    <source>
        <strain evidence="10">ATCC 38327</strain>
    </source>
</reference>
<reference evidence="9 10" key="1">
    <citation type="submission" date="2009-11" db="EMBL/GenBank/DDBJ databases">
        <title>Annotation of Allomyces macrogynus ATCC 38327.</title>
        <authorList>
            <consortium name="The Broad Institute Genome Sequencing Platform"/>
            <person name="Russ C."/>
            <person name="Cuomo C."/>
            <person name="Burger G."/>
            <person name="Gray M.W."/>
            <person name="Holland P.W.H."/>
            <person name="King N."/>
            <person name="Lang F.B.F."/>
            <person name="Roger A.J."/>
            <person name="Ruiz-Trillo I."/>
            <person name="Young S.K."/>
            <person name="Zeng Q."/>
            <person name="Gargeya S."/>
            <person name="Fitzgerald M."/>
            <person name="Haas B."/>
            <person name="Abouelleil A."/>
            <person name="Alvarado L."/>
            <person name="Arachchi H.M."/>
            <person name="Berlin A."/>
            <person name="Chapman S.B."/>
            <person name="Gearin G."/>
            <person name="Goldberg J."/>
            <person name="Griggs A."/>
            <person name="Gujja S."/>
            <person name="Hansen M."/>
            <person name="Heiman D."/>
            <person name="Howarth C."/>
            <person name="Larimer J."/>
            <person name="Lui A."/>
            <person name="MacDonald P.J.P."/>
            <person name="McCowen C."/>
            <person name="Montmayeur A."/>
            <person name="Murphy C."/>
            <person name="Neiman D."/>
            <person name="Pearson M."/>
            <person name="Priest M."/>
            <person name="Roberts A."/>
            <person name="Saif S."/>
            <person name="Shea T."/>
            <person name="Sisk P."/>
            <person name="Stolte C."/>
            <person name="Sykes S."/>
            <person name="Wortman J."/>
            <person name="Nusbaum C."/>
            <person name="Birren B."/>
        </authorList>
    </citation>
    <scope>NUCLEOTIDE SEQUENCE [LARGE SCALE GENOMIC DNA]</scope>
    <source>
        <strain evidence="9 10">ATCC 38327</strain>
    </source>
</reference>
<evidence type="ECO:0000256" key="2">
    <source>
        <dbReference type="ARBA" id="ARBA00022692"/>
    </source>
</evidence>
<dbReference type="Proteomes" id="UP000054350">
    <property type="component" value="Unassembled WGS sequence"/>
</dbReference>
<keyword evidence="3 7" id="KW-1133">Transmembrane helix</keyword>
<dbReference type="STRING" id="578462.A0A0L0SWA5"/>
<dbReference type="GO" id="GO:0000045">
    <property type="term" value="P:autophagosome assembly"/>
    <property type="evidence" value="ECO:0007669"/>
    <property type="project" value="TreeGrafter"/>
</dbReference>
<protein>
    <recommendedName>
        <fullName evidence="8">VTT domain-containing protein</fullName>
    </recommendedName>
</protein>
<dbReference type="GO" id="GO:0005789">
    <property type="term" value="C:endoplasmic reticulum membrane"/>
    <property type="evidence" value="ECO:0007669"/>
    <property type="project" value="TreeGrafter"/>
</dbReference>
<dbReference type="PANTHER" id="PTHR43220">
    <property type="match status" value="1"/>
</dbReference>
<feature type="transmembrane region" description="Helical" evidence="7">
    <location>
        <begin position="156"/>
        <end position="187"/>
    </location>
</feature>